<keyword evidence="6" id="KW-1185">Reference proteome</keyword>
<evidence type="ECO:0000313" key="6">
    <source>
        <dbReference type="Proteomes" id="UP000631114"/>
    </source>
</evidence>
<dbReference type="PANTHER" id="PTHR31791:SF47">
    <property type="entry name" value="INACTIVE FRIGIDA-LIKE PROTEIN 2"/>
    <property type="match status" value="1"/>
</dbReference>
<accession>A0A835I0C1</accession>
<name>A0A835I0C1_9MAGN</name>
<proteinExistence type="inferred from homology"/>
<keyword evidence="2 4" id="KW-0221">Differentiation</keyword>
<protein>
    <recommendedName>
        <fullName evidence="4">FRIGIDA-like protein</fullName>
    </recommendedName>
</protein>
<dbReference type="GO" id="GO:0030154">
    <property type="term" value="P:cell differentiation"/>
    <property type="evidence" value="ECO:0007669"/>
    <property type="project" value="UniProtKB-KW"/>
</dbReference>
<dbReference type="PANTHER" id="PTHR31791">
    <property type="entry name" value="FRIGIDA-LIKE PROTEIN 3-RELATED"/>
    <property type="match status" value="1"/>
</dbReference>
<evidence type="ECO:0000256" key="4">
    <source>
        <dbReference type="RuleBase" id="RU364012"/>
    </source>
</evidence>
<dbReference type="OrthoDB" id="1930990at2759"/>
<dbReference type="GO" id="GO:0009908">
    <property type="term" value="P:flower development"/>
    <property type="evidence" value="ECO:0007669"/>
    <property type="project" value="UniProtKB-KW"/>
</dbReference>
<reference evidence="5 6" key="1">
    <citation type="submission" date="2020-10" db="EMBL/GenBank/DDBJ databases">
        <title>The Coptis chinensis genome and diversification of protoberbering-type alkaloids.</title>
        <authorList>
            <person name="Wang B."/>
            <person name="Shu S."/>
            <person name="Song C."/>
            <person name="Liu Y."/>
        </authorList>
    </citation>
    <scope>NUCLEOTIDE SEQUENCE [LARGE SCALE GENOMIC DNA]</scope>
    <source>
        <strain evidence="5">HL-2020</strain>
        <tissue evidence="5">Leaf</tissue>
    </source>
</reference>
<organism evidence="5 6">
    <name type="scientific">Coptis chinensis</name>
    <dbReference type="NCBI Taxonomy" id="261450"/>
    <lineage>
        <taxon>Eukaryota</taxon>
        <taxon>Viridiplantae</taxon>
        <taxon>Streptophyta</taxon>
        <taxon>Embryophyta</taxon>
        <taxon>Tracheophyta</taxon>
        <taxon>Spermatophyta</taxon>
        <taxon>Magnoliopsida</taxon>
        <taxon>Ranunculales</taxon>
        <taxon>Ranunculaceae</taxon>
        <taxon>Coptidoideae</taxon>
        <taxon>Coptis</taxon>
    </lineage>
</organism>
<dbReference type="InterPro" id="IPR012474">
    <property type="entry name" value="Frigida"/>
</dbReference>
<dbReference type="Pfam" id="PF07899">
    <property type="entry name" value="Frigida"/>
    <property type="match status" value="1"/>
</dbReference>
<evidence type="ECO:0000256" key="2">
    <source>
        <dbReference type="ARBA" id="ARBA00022782"/>
    </source>
</evidence>
<evidence type="ECO:0000313" key="5">
    <source>
        <dbReference type="EMBL" id="KAF9610265.1"/>
    </source>
</evidence>
<evidence type="ECO:0000256" key="3">
    <source>
        <dbReference type="ARBA" id="ARBA00023089"/>
    </source>
</evidence>
<keyword evidence="3 4" id="KW-0287">Flowering</keyword>
<dbReference type="Proteomes" id="UP000631114">
    <property type="component" value="Unassembled WGS sequence"/>
</dbReference>
<comment type="caution">
    <text evidence="5">The sequence shown here is derived from an EMBL/GenBank/DDBJ whole genome shotgun (WGS) entry which is preliminary data.</text>
</comment>
<comment type="similarity">
    <text evidence="1 4">Belongs to the Frigida family.</text>
</comment>
<dbReference type="AlphaFoldDB" id="A0A835I0C1"/>
<evidence type="ECO:0000256" key="1">
    <source>
        <dbReference type="ARBA" id="ARBA00008956"/>
    </source>
</evidence>
<keyword evidence="4" id="KW-0217">Developmental protein</keyword>
<gene>
    <name evidence="5" type="ORF">IFM89_021826</name>
</gene>
<dbReference type="EMBL" id="JADFTS010000004">
    <property type="protein sequence ID" value="KAF9610265.1"/>
    <property type="molecule type" value="Genomic_DNA"/>
</dbReference>
<sequence length="169" mass="19535">MLSKAAPRWPRHVLLGMNLCDFIQKLNSRRKQIDAVKFVYAFDVVEKFPPVSFLKAYLKESKKVAQENEAIAKETAYLRAIIKCIEEYKLESQFSRESIDKRIEQLEKQKVERKRAAIVAAPLPVLKPQQHQQTGSKRLHFAILPDFCLLRIFSNPSNPGLSYLNSSKF</sequence>